<dbReference type="PANTHER" id="PTHR22601">
    <property type="entry name" value="ISP4 LIKE PROTEIN"/>
    <property type="match status" value="1"/>
</dbReference>
<feature type="transmembrane region" description="Helical" evidence="9">
    <location>
        <begin position="683"/>
        <end position="702"/>
    </location>
</feature>
<feature type="transmembrane region" description="Helical" evidence="9">
    <location>
        <begin position="89"/>
        <end position="111"/>
    </location>
</feature>
<evidence type="ECO:0000256" key="6">
    <source>
        <dbReference type="ARBA" id="ARBA00022927"/>
    </source>
</evidence>
<gene>
    <name evidence="10" type="ORF">RCO7_07681</name>
</gene>
<keyword evidence="8 9" id="KW-0472">Membrane</keyword>
<dbReference type="NCBIfam" id="TIGR00728">
    <property type="entry name" value="OPT_sfam"/>
    <property type="match status" value="1"/>
</dbReference>
<evidence type="ECO:0000256" key="2">
    <source>
        <dbReference type="ARBA" id="ARBA00008807"/>
    </source>
</evidence>
<proteinExistence type="inferred from homology"/>
<dbReference type="InterPro" id="IPR004648">
    <property type="entry name" value="Oligpept_transpt"/>
</dbReference>
<dbReference type="AlphaFoldDB" id="A0A1E1LPT0"/>
<dbReference type="EMBL" id="FJUW01000072">
    <property type="protein sequence ID" value="CZT12502.1"/>
    <property type="molecule type" value="Genomic_DNA"/>
</dbReference>
<feature type="transmembrane region" description="Helical" evidence="9">
    <location>
        <begin position="478"/>
        <end position="498"/>
    </location>
</feature>
<feature type="transmembrane region" description="Helical" evidence="9">
    <location>
        <begin position="505"/>
        <end position="526"/>
    </location>
</feature>
<evidence type="ECO:0000256" key="5">
    <source>
        <dbReference type="ARBA" id="ARBA00022856"/>
    </source>
</evidence>
<evidence type="ECO:0000313" key="10">
    <source>
        <dbReference type="EMBL" id="CZT12502.1"/>
    </source>
</evidence>
<feature type="transmembrane region" description="Helical" evidence="9">
    <location>
        <begin position="422"/>
        <end position="444"/>
    </location>
</feature>
<evidence type="ECO:0000256" key="4">
    <source>
        <dbReference type="ARBA" id="ARBA00022692"/>
    </source>
</evidence>
<evidence type="ECO:0000256" key="7">
    <source>
        <dbReference type="ARBA" id="ARBA00022989"/>
    </source>
</evidence>
<dbReference type="InterPro" id="IPR004813">
    <property type="entry name" value="OPT"/>
</dbReference>
<dbReference type="Pfam" id="PF03169">
    <property type="entry name" value="OPT"/>
    <property type="match status" value="1"/>
</dbReference>
<keyword evidence="4 9" id="KW-0812">Transmembrane</keyword>
<keyword evidence="11" id="KW-1185">Reference proteome</keyword>
<reference evidence="11" key="1">
    <citation type="submission" date="2016-03" db="EMBL/GenBank/DDBJ databases">
        <authorList>
            <person name="Ploux O."/>
        </authorList>
    </citation>
    <scope>NUCLEOTIDE SEQUENCE [LARGE SCALE GENOMIC DNA]</scope>
    <source>
        <strain evidence="11">UK7</strain>
    </source>
</reference>
<keyword evidence="6" id="KW-0653">Protein transport</keyword>
<protein>
    <submittedName>
        <fullName evidence="10">Related to peptide transporter</fullName>
    </submittedName>
</protein>
<keyword evidence="5" id="KW-0571">Peptide transport</keyword>
<feature type="transmembrane region" description="Helical" evidence="9">
    <location>
        <begin position="271"/>
        <end position="289"/>
    </location>
</feature>
<comment type="caution">
    <text evidence="10">The sequence shown here is derived from an EMBL/GenBank/DDBJ whole genome shotgun (WGS) entry which is preliminary data.</text>
</comment>
<feature type="transmembrane region" description="Helical" evidence="9">
    <location>
        <begin position="657"/>
        <end position="676"/>
    </location>
</feature>
<dbReference type="InParanoid" id="A0A1E1LPT0"/>
<comment type="similarity">
    <text evidence="2">Belongs to the oligopeptide OPT transporter family.</text>
</comment>
<dbReference type="GO" id="GO:0015031">
    <property type="term" value="P:protein transport"/>
    <property type="evidence" value="ECO:0007669"/>
    <property type="project" value="UniProtKB-KW"/>
</dbReference>
<evidence type="ECO:0000256" key="8">
    <source>
        <dbReference type="ARBA" id="ARBA00023136"/>
    </source>
</evidence>
<sequence>MSADKIQPDGNNPIEGKITTIPSHVEIAVKMQSSVAGEKGDIDVAIDPLPGYSSETGKDSDTDDDAIIVTGEDASKYLLPLRDDFEPALTFRSMFLCSGLCIFQAVMFQIYQFKPTNTSIQGTFTVLIAYFIGNAWAKFLPRGDKFEARWRAKGNTGKVPTWIAVISFFNHGEWNLKEHAICAITSTSASNAAPTMQVFAAQDIFYDMKLNAATVVLSTLSIGLFGYGVAGLLRSTCVWHVEAVFWGTLPTVKTLQGLHWQEIKSNKPIRYFWYAFSSMFAYEFFPAYIFPWLNSVSIPCLAAMKATGSKGDLLRNLFGGSNNNEGLGLFSLSFDWQYIASSQTSLPLSLQTNMAFGTFICLIAMLAIYYGNAFGSRSLPFMSTRLLTQEGKSYPSAKAFVGGVLDKGAVAKYGIPRLTGTFAYSMFMANAAIGALIAHVALFYNGDIKTAIKSSRSDGVTGDRHHQHMAKHYKETPWYWFFAVLVFAFILGLVVVIKENITLPAWAYVFSLLLGSFIAPFSTLLYSRYGTGIATNNLSKMIAGLMLPERPVGNMYFATWSHNVISNVVSLCSDLKQGEYLKIPPRVMFLAQIYGTILGGFINYLVMIYILTGNRDLLRDTDGNSSWSGATIQSYNTNASSWALAKYLYKSGGTYSFVPYGLLVGAGFVALHRVVVHFYPKRIIGAFSLADMNFPLLIYYAGYIPSDASQTCVLFSQLIGGFFVQFYLRNYRPRIFRDYSYLVTGAWDGASLTVLFILSFAVFGAGGPAIPFPKWWGNNSPDYGGNYDFCPVKGA</sequence>
<organism evidence="10 11">
    <name type="scientific">Rhynchosporium graminicola</name>
    <dbReference type="NCBI Taxonomy" id="2792576"/>
    <lineage>
        <taxon>Eukaryota</taxon>
        <taxon>Fungi</taxon>
        <taxon>Dikarya</taxon>
        <taxon>Ascomycota</taxon>
        <taxon>Pezizomycotina</taxon>
        <taxon>Leotiomycetes</taxon>
        <taxon>Helotiales</taxon>
        <taxon>Ploettnerulaceae</taxon>
        <taxon>Rhynchosporium</taxon>
    </lineage>
</organism>
<dbReference type="GO" id="GO:0016020">
    <property type="term" value="C:membrane"/>
    <property type="evidence" value="ECO:0007669"/>
    <property type="project" value="UniProtKB-SubCell"/>
</dbReference>
<comment type="subcellular location">
    <subcellularLocation>
        <location evidence="1">Membrane</location>
        <topology evidence="1">Multi-pass membrane protein</topology>
    </subcellularLocation>
</comment>
<evidence type="ECO:0000256" key="9">
    <source>
        <dbReference type="SAM" id="Phobius"/>
    </source>
</evidence>
<feature type="transmembrane region" description="Helical" evidence="9">
    <location>
        <begin position="354"/>
        <end position="375"/>
    </location>
</feature>
<keyword evidence="3" id="KW-0813">Transport</keyword>
<feature type="transmembrane region" description="Helical" evidence="9">
    <location>
        <begin position="749"/>
        <end position="770"/>
    </location>
</feature>
<keyword evidence="7 9" id="KW-1133">Transmembrane helix</keyword>
<evidence type="ECO:0000313" key="11">
    <source>
        <dbReference type="Proteomes" id="UP000178129"/>
    </source>
</evidence>
<feature type="transmembrane region" description="Helical" evidence="9">
    <location>
        <begin position="123"/>
        <end position="141"/>
    </location>
</feature>
<dbReference type="GO" id="GO:0035673">
    <property type="term" value="F:oligopeptide transmembrane transporter activity"/>
    <property type="evidence" value="ECO:0007669"/>
    <property type="project" value="InterPro"/>
</dbReference>
<name>A0A1E1LPT0_9HELO</name>
<evidence type="ECO:0000256" key="3">
    <source>
        <dbReference type="ARBA" id="ARBA00022448"/>
    </source>
</evidence>
<dbReference type="Proteomes" id="UP000178129">
    <property type="component" value="Unassembled WGS sequence"/>
</dbReference>
<evidence type="ECO:0000256" key="1">
    <source>
        <dbReference type="ARBA" id="ARBA00004141"/>
    </source>
</evidence>
<feature type="transmembrane region" description="Helical" evidence="9">
    <location>
        <begin position="708"/>
        <end position="728"/>
    </location>
</feature>
<accession>A0A1E1LPT0</accession>
<feature type="transmembrane region" description="Helical" evidence="9">
    <location>
        <begin position="587"/>
        <end position="611"/>
    </location>
</feature>